<reference evidence="2" key="1">
    <citation type="submission" date="2015-05" db="UniProtKB">
        <authorList>
            <consortium name="EnsemblMetazoa"/>
        </authorList>
    </citation>
    <scope>IDENTIFICATION</scope>
</reference>
<dbReference type="EMBL" id="ACPB03000531">
    <property type="status" value="NOT_ANNOTATED_CDS"/>
    <property type="molecule type" value="Genomic_DNA"/>
</dbReference>
<keyword evidence="3" id="KW-1185">Reference proteome</keyword>
<feature type="compositionally biased region" description="Low complexity" evidence="1">
    <location>
        <begin position="119"/>
        <end position="128"/>
    </location>
</feature>
<dbReference type="EMBL" id="ACPB03000532">
    <property type="status" value="NOT_ANNOTATED_CDS"/>
    <property type="molecule type" value="Genomic_DNA"/>
</dbReference>
<dbReference type="eggNOG" id="ENOG502SF0Y">
    <property type="taxonomic scope" value="Eukaryota"/>
</dbReference>
<dbReference type="STRING" id="13249.T1HCY7"/>
<feature type="region of interest" description="Disordered" evidence="1">
    <location>
        <begin position="85"/>
        <end position="128"/>
    </location>
</feature>
<protein>
    <submittedName>
        <fullName evidence="2">Uncharacterized protein</fullName>
    </submittedName>
</protein>
<dbReference type="VEuPathDB" id="VectorBase:RPRC001902"/>
<proteinExistence type="predicted"/>
<dbReference type="HOGENOM" id="CLU_809665_0_0_1"/>
<evidence type="ECO:0000313" key="3">
    <source>
        <dbReference type="Proteomes" id="UP000015103"/>
    </source>
</evidence>
<dbReference type="EnsemblMetazoa" id="RPRC001902-RA">
    <property type="protein sequence ID" value="RPRC001902-PA"/>
    <property type="gene ID" value="RPRC001902"/>
</dbReference>
<dbReference type="OMA" id="PQINMSN"/>
<dbReference type="InParanoid" id="T1HCY7"/>
<feature type="compositionally biased region" description="Low complexity" evidence="1">
    <location>
        <begin position="90"/>
        <end position="110"/>
    </location>
</feature>
<accession>T1HCY7</accession>
<evidence type="ECO:0000256" key="1">
    <source>
        <dbReference type="SAM" id="MobiDB-lite"/>
    </source>
</evidence>
<organism evidence="2 3">
    <name type="scientific">Rhodnius prolixus</name>
    <name type="common">Triatomid bug</name>
    <dbReference type="NCBI Taxonomy" id="13249"/>
    <lineage>
        <taxon>Eukaryota</taxon>
        <taxon>Metazoa</taxon>
        <taxon>Ecdysozoa</taxon>
        <taxon>Arthropoda</taxon>
        <taxon>Hexapoda</taxon>
        <taxon>Insecta</taxon>
        <taxon>Pterygota</taxon>
        <taxon>Neoptera</taxon>
        <taxon>Paraneoptera</taxon>
        <taxon>Hemiptera</taxon>
        <taxon>Heteroptera</taxon>
        <taxon>Panheteroptera</taxon>
        <taxon>Cimicomorpha</taxon>
        <taxon>Reduviidae</taxon>
        <taxon>Triatominae</taxon>
        <taxon>Rhodnius</taxon>
    </lineage>
</organism>
<dbReference type="Proteomes" id="UP000015103">
    <property type="component" value="Unassembled WGS sequence"/>
</dbReference>
<dbReference type="AlphaFoldDB" id="T1HCY7"/>
<sequence length="343" mass="37572">MADKRRGMRMLDWRYGVFPTVFTSGLHNLLSSVLRAKLRAHAIRAASHHASLFYISEFPIEGGENGECGGKMAAVMESLHKKSGSAQAISQSSESTQQMSSSTTTTTTSSRVAKTSQRIMSSSEMKASSIKSDLSELKSSISEMKNLSNTTFNKLRSSVENLVEIEEDEGGGGGTGEPLITFPDSDSPPPAPVLNMGSPVLSADRLKFEQKRICSASKTKVVASSDGFRSEEASANHAELKSVQTGDMSYTESQAQAQRRARLEIDGVTAEKSLNVLKVLIRFVPDKSYYRLNRQQPVINRSALLFFFSSVLINDVDAITPAIDEENKTLMQIYQYSCKKKSL</sequence>
<name>T1HCY7_RHOPR</name>
<evidence type="ECO:0000313" key="2">
    <source>
        <dbReference type="EnsemblMetazoa" id="RPRC001902-PA"/>
    </source>
</evidence>